<gene>
    <name evidence="1" type="ORF">FGO68_gene12257</name>
</gene>
<keyword evidence="2" id="KW-1185">Reference proteome</keyword>
<protein>
    <submittedName>
        <fullName evidence="1">Uncharacterized protein</fullName>
    </submittedName>
</protein>
<dbReference type="EMBL" id="RRYP01019899">
    <property type="protein sequence ID" value="TNV73101.1"/>
    <property type="molecule type" value="Genomic_DNA"/>
</dbReference>
<proteinExistence type="predicted"/>
<comment type="caution">
    <text evidence="1">The sequence shown here is derived from an EMBL/GenBank/DDBJ whole genome shotgun (WGS) entry which is preliminary data.</text>
</comment>
<reference evidence="1" key="1">
    <citation type="submission" date="2019-06" db="EMBL/GenBank/DDBJ databases">
        <authorList>
            <person name="Zheng W."/>
        </authorList>
    </citation>
    <scope>NUCLEOTIDE SEQUENCE</scope>
    <source>
        <strain evidence="1">QDHG01</strain>
    </source>
</reference>
<name>A0A8J8SWP6_HALGN</name>
<sequence length="273" mass="29675">MDITRQKGAPSWLQLVVLNFKPEKIAQLFTSTFSSLPFNPTSNNTGALSTYWGVWGLSLPPQPPVVTQKLQVMSPFWSLFTAKILAYNLGGGSSVSPDSGSLMSSVIDMLGRFQLLCHVHCYPSSSRKFLSISIDKLILGSSSNPLRGLVSAISGSRLKNRGVQFQLLSCSFAWGLFSYQSPGPAPYPFSSSNKLKLFKNELQSSHCHFLAPSLFVPSFSCQGSFCGCYCYWGFPIICWVQFVGGKLRGRGFAVAAAGGRRLVAVIATRGGLF</sequence>
<dbReference type="AlphaFoldDB" id="A0A8J8SWP6"/>
<accession>A0A8J8SWP6</accession>
<organism evidence="1 2">
    <name type="scientific">Halteria grandinella</name>
    <dbReference type="NCBI Taxonomy" id="5974"/>
    <lineage>
        <taxon>Eukaryota</taxon>
        <taxon>Sar</taxon>
        <taxon>Alveolata</taxon>
        <taxon>Ciliophora</taxon>
        <taxon>Intramacronucleata</taxon>
        <taxon>Spirotrichea</taxon>
        <taxon>Stichotrichia</taxon>
        <taxon>Sporadotrichida</taxon>
        <taxon>Halteriidae</taxon>
        <taxon>Halteria</taxon>
    </lineage>
</organism>
<dbReference type="Proteomes" id="UP000785679">
    <property type="component" value="Unassembled WGS sequence"/>
</dbReference>
<evidence type="ECO:0000313" key="2">
    <source>
        <dbReference type="Proteomes" id="UP000785679"/>
    </source>
</evidence>
<evidence type="ECO:0000313" key="1">
    <source>
        <dbReference type="EMBL" id="TNV73101.1"/>
    </source>
</evidence>